<protein>
    <submittedName>
        <fullName evidence="1">Uncharacterized protein</fullName>
    </submittedName>
</protein>
<evidence type="ECO:0000313" key="1">
    <source>
        <dbReference type="EMBL" id="KAK3173317.1"/>
    </source>
</evidence>
<dbReference type="Proteomes" id="UP001276659">
    <property type="component" value="Unassembled WGS sequence"/>
</dbReference>
<dbReference type="EMBL" id="JASNWA010000007">
    <property type="protein sequence ID" value="KAK3173317.1"/>
    <property type="molecule type" value="Genomic_DNA"/>
</dbReference>
<sequence length="267" mass="31640">MSVHVSNTADTEDIVDFRSLLAEEAERWPLHTQNLQQLHSGEFGIHVAAFEKRILTLQLWDLGPIWYHGGLHYYVMVKLRKDVPLQNRVLKVRKYFRYRQVVLTDGRHMILADFCREKDDFNNVAQWVLECYDLEDKDRAIPKLFHGEVFSSDPSEDDDFQIYDGWFYMVCTDDFVSPIREDDIDLRPYCYCYRFPMDGFYLALPRRGEDPPIWPLRWSRLPARTEVVRVKREQPRIPRGVTTENMPWLDLRLSQDESSGGVFIVES</sequence>
<name>A0AAD9ZBN3_9LECA</name>
<keyword evidence="2" id="KW-1185">Reference proteome</keyword>
<accession>A0AAD9ZBN3</accession>
<proteinExistence type="predicted"/>
<gene>
    <name evidence="1" type="ORF">OEA41_006646</name>
</gene>
<comment type="caution">
    <text evidence="1">The sequence shown here is derived from an EMBL/GenBank/DDBJ whole genome shotgun (WGS) entry which is preliminary data.</text>
</comment>
<evidence type="ECO:0000313" key="2">
    <source>
        <dbReference type="Proteomes" id="UP001276659"/>
    </source>
</evidence>
<reference evidence="1" key="1">
    <citation type="submission" date="2022-11" db="EMBL/GenBank/DDBJ databases">
        <title>Chromosomal genome sequence assembly and mating type (MAT) locus characterization of the leprose asexual lichenized fungus Lepraria neglecta (Nyl.) Erichsen.</title>
        <authorList>
            <person name="Allen J.L."/>
            <person name="Pfeffer B."/>
        </authorList>
    </citation>
    <scope>NUCLEOTIDE SEQUENCE</scope>
    <source>
        <strain evidence="1">Allen 5258</strain>
    </source>
</reference>
<dbReference type="AlphaFoldDB" id="A0AAD9ZBN3"/>
<organism evidence="1 2">
    <name type="scientific">Lepraria neglecta</name>
    <dbReference type="NCBI Taxonomy" id="209136"/>
    <lineage>
        <taxon>Eukaryota</taxon>
        <taxon>Fungi</taxon>
        <taxon>Dikarya</taxon>
        <taxon>Ascomycota</taxon>
        <taxon>Pezizomycotina</taxon>
        <taxon>Lecanoromycetes</taxon>
        <taxon>OSLEUM clade</taxon>
        <taxon>Lecanoromycetidae</taxon>
        <taxon>Lecanorales</taxon>
        <taxon>Lecanorineae</taxon>
        <taxon>Stereocaulaceae</taxon>
        <taxon>Lepraria</taxon>
    </lineage>
</organism>